<sequence length="315" mass="33787">MKQSWLAVSAALIVACSPAEPSPKADIKLATKVMRVLSADDMQGRRAGTDGNTKARLYIADQAAKLNGGVAPKAYSFARPVTQRNGDTFEAVGTNLTVTVPGKTPGGPILEITAHFDHLGVQGDAIFNGADDNASGVGALLAILKSFRANPPEHEVRISWLDTEEGGLAGAGDYVDTQLDDRPRVNFNLDMIAQNADGVIYMAGAHHTPALKPLVEQAAETVDIEVRFGHDRPQDGMNNWTMQSDHGAFHSVGIPFVYFGVEDHPYYHQTTDEFATIPVARYHAAVQLAVNMAHVLDDNLDAIAKPRTAPAITEP</sequence>
<proteinExistence type="predicted"/>
<accession>A0A8J3G2M6</accession>
<keyword evidence="2" id="KW-0031">Aminopeptidase</keyword>
<dbReference type="GO" id="GO:0006508">
    <property type="term" value="P:proteolysis"/>
    <property type="evidence" value="ECO:0007669"/>
    <property type="project" value="InterPro"/>
</dbReference>
<dbReference type="EMBL" id="BMZH01000007">
    <property type="protein sequence ID" value="GHA96214.1"/>
    <property type="molecule type" value="Genomic_DNA"/>
</dbReference>
<feature type="domain" description="Peptidase M28" evidence="1">
    <location>
        <begin position="95"/>
        <end position="290"/>
    </location>
</feature>
<evidence type="ECO:0000313" key="3">
    <source>
        <dbReference type="Proteomes" id="UP000634004"/>
    </source>
</evidence>
<dbReference type="InterPro" id="IPR007484">
    <property type="entry name" value="Peptidase_M28"/>
</dbReference>
<dbReference type="PROSITE" id="PS51257">
    <property type="entry name" value="PROKAR_LIPOPROTEIN"/>
    <property type="match status" value="1"/>
</dbReference>
<gene>
    <name evidence="2" type="ORF">GCM10009069_19010</name>
</gene>
<dbReference type="InterPro" id="IPR045175">
    <property type="entry name" value="M28_fam"/>
</dbReference>
<dbReference type="RefSeq" id="WP_189497814.1">
    <property type="nucleotide sequence ID" value="NZ_BMZH01000007.1"/>
</dbReference>
<protein>
    <submittedName>
        <fullName evidence="2">Aminopeptidase</fullName>
    </submittedName>
</protein>
<comment type="caution">
    <text evidence="2">The sequence shown here is derived from an EMBL/GenBank/DDBJ whole genome shotgun (WGS) entry which is preliminary data.</text>
</comment>
<keyword evidence="2" id="KW-0378">Hydrolase</keyword>
<evidence type="ECO:0000313" key="2">
    <source>
        <dbReference type="EMBL" id="GHA96214.1"/>
    </source>
</evidence>
<dbReference type="GO" id="GO:0008235">
    <property type="term" value="F:metalloexopeptidase activity"/>
    <property type="evidence" value="ECO:0007669"/>
    <property type="project" value="InterPro"/>
</dbReference>
<reference evidence="2" key="1">
    <citation type="journal article" date="2014" name="Int. J. Syst. Evol. Microbiol.">
        <title>Complete genome sequence of Corynebacterium casei LMG S-19264T (=DSM 44701T), isolated from a smear-ripened cheese.</title>
        <authorList>
            <consortium name="US DOE Joint Genome Institute (JGI-PGF)"/>
            <person name="Walter F."/>
            <person name="Albersmeier A."/>
            <person name="Kalinowski J."/>
            <person name="Ruckert C."/>
        </authorList>
    </citation>
    <scope>NUCLEOTIDE SEQUENCE</scope>
    <source>
        <strain evidence="2">KCTC 32513</strain>
    </source>
</reference>
<dbReference type="SUPFAM" id="SSF53187">
    <property type="entry name" value="Zn-dependent exopeptidases"/>
    <property type="match status" value="1"/>
</dbReference>
<dbReference type="AlphaFoldDB" id="A0A8J3G2M6"/>
<dbReference type="Proteomes" id="UP000634004">
    <property type="component" value="Unassembled WGS sequence"/>
</dbReference>
<dbReference type="Pfam" id="PF04389">
    <property type="entry name" value="Peptidase_M28"/>
    <property type="match status" value="1"/>
</dbReference>
<dbReference type="GO" id="GO:0004177">
    <property type="term" value="F:aminopeptidase activity"/>
    <property type="evidence" value="ECO:0007669"/>
    <property type="project" value="UniProtKB-KW"/>
</dbReference>
<reference evidence="2" key="2">
    <citation type="submission" date="2020-09" db="EMBL/GenBank/DDBJ databases">
        <authorList>
            <person name="Sun Q."/>
            <person name="Kim S."/>
        </authorList>
    </citation>
    <scope>NUCLEOTIDE SEQUENCE</scope>
    <source>
        <strain evidence="2">KCTC 32513</strain>
    </source>
</reference>
<keyword evidence="2" id="KW-0645">Protease</keyword>
<dbReference type="PANTHER" id="PTHR12147">
    <property type="entry name" value="METALLOPEPTIDASE M28 FAMILY MEMBER"/>
    <property type="match status" value="1"/>
</dbReference>
<keyword evidence="3" id="KW-1185">Reference proteome</keyword>
<evidence type="ECO:0000259" key="1">
    <source>
        <dbReference type="Pfam" id="PF04389"/>
    </source>
</evidence>
<dbReference type="Gene3D" id="3.40.630.10">
    <property type="entry name" value="Zn peptidases"/>
    <property type="match status" value="1"/>
</dbReference>
<dbReference type="PANTHER" id="PTHR12147:SF26">
    <property type="entry name" value="PEPTIDASE M28 DOMAIN-CONTAINING PROTEIN"/>
    <property type="match status" value="1"/>
</dbReference>
<name>A0A8J3G2M6_9PROT</name>
<organism evidence="2 3">
    <name type="scientific">Algimonas arctica</name>
    <dbReference type="NCBI Taxonomy" id="1479486"/>
    <lineage>
        <taxon>Bacteria</taxon>
        <taxon>Pseudomonadati</taxon>
        <taxon>Pseudomonadota</taxon>
        <taxon>Alphaproteobacteria</taxon>
        <taxon>Maricaulales</taxon>
        <taxon>Robiginitomaculaceae</taxon>
        <taxon>Algimonas</taxon>
    </lineage>
</organism>